<protein>
    <recommendedName>
        <fullName evidence="1">Tli3-like domain-containing protein</fullName>
    </recommendedName>
</protein>
<accession>A0ABS0IQB7</accession>
<dbReference type="Proteomes" id="UP000614721">
    <property type="component" value="Unassembled WGS sequence"/>
</dbReference>
<keyword evidence="3" id="KW-1185">Reference proteome</keyword>
<evidence type="ECO:0000259" key="1">
    <source>
        <dbReference type="Pfam" id="PF24316"/>
    </source>
</evidence>
<organism evidence="2 3">
    <name type="scientific">Proteus alimentorum</name>
    <dbReference type="NCBI Taxonomy" id="1973495"/>
    <lineage>
        <taxon>Bacteria</taxon>
        <taxon>Pseudomonadati</taxon>
        <taxon>Pseudomonadota</taxon>
        <taxon>Gammaproteobacteria</taxon>
        <taxon>Enterobacterales</taxon>
        <taxon>Morganellaceae</taxon>
        <taxon>Proteus</taxon>
    </lineage>
</organism>
<dbReference type="RefSeq" id="WP_196566347.1">
    <property type="nucleotide sequence ID" value="NZ_JADRYY010000004.1"/>
</dbReference>
<evidence type="ECO:0000313" key="3">
    <source>
        <dbReference type="Proteomes" id="UP000614721"/>
    </source>
</evidence>
<dbReference type="EMBL" id="JADSJP010000003">
    <property type="protein sequence ID" value="MBG2878178.1"/>
    <property type="molecule type" value="Genomic_DNA"/>
</dbReference>
<proteinExistence type="predicted"/>
<name>A0ABS0IQB7_9GAMM</name>
<reference evidence="2 3" key="1">
    <citation type="submission" date="2020-11" db="EMBL/GenBank/DDBJ databases">
        <title>Enhanced detection system for hospital associated transmission using whole genome sequencing surveillance.</title>
        <authorList>
            <person name="Harrison L.H."/>
            <person name="Van Tyne D."/>
            <person name="Marsh J.W."/>
            <person name="Griffith M.P."/>
            <person name="Snyder D.J."/>
            <person name="Cooper V.S."/>
            <person name="Mustapha M."/>
        </authorList>
    </citation>
    <scope>NUCLEOTIDE SEQUENCE [LARGE SCALE GENOMIC DNA]</scope>
    <source>
        <strain evidence="2 3">PR00075</strain>
    </source>
</reference>
<feature type="domain" description="Tli3-like" evidence="1">
    <location>
        <begin position="42"/>
        <end position="164"/>
    </location>
</feature>
<gene>
    <name evidence="2" type="ORF">I4902_02715</name>
</gene>
<dbReference type="InterPro" id="IPR057562">
    <property type="entry name" value="Tli3-like_dom"/>
</dbReference>
<comment type="caution">
    <text evidence="2">The sequence shown here is derived from an EMBL/GenBank/DDBJ whole genome shotgun (WGS) entry which is preliminary data.</text>
</comment>
<evidence type="ECO:0000313" key="2">
    <source>
        <dbReference type="EMBL" id="MBG2878178.1"/>
    </source>
</evidence>
<dbReference type="Pfam" id="PF24316">
    <property type="entry name" value="Tli3"/>
    <property type="match status" value="1"/>
</dbReference>
<dbReference type="PROSITE" id="PS51257">
    <property type="entry name" value="PROKAR_LIPOPROTEIN"/>
    <property type="match status" value="1"/>
</dbReference>
<sequence>MVTMLKITWIFLVSILLSGCLTIKEREALAEAERLAEIKASYAPDQVLYQYDQTKRIVLTESKKVDPCNTGYAYFENTEQGIKRKLNNIVLMGQNAVISIASDDKDTVIIPIEKQRRWCGRQGRCDSGPFILYSFDGGKTMNPLSWSSSSVFVPTFIVEKNKFYIIWQNSEYGEYISKTVDYRTCLSLWGEGCKDYGESRKFEVAEFTIDKNYRFNKEDNSRLENDLTSDKVNVSFLTDYKRYYIYIFNDPKQSKNPEINSSDAIKFPQKYYKLITQLGNRAVFAQCRVVNPILLN</sequence>